<accession>A0A9E4P0Y5</accession>
<organism evidence="2 3">
    <name type="scientific">Candidatus Thiodiazotropha taylori</name>
    <dbReference type="NCBI Taxonomy" id="2792791"/>
    <lineage>
        <taxon>Bacteria</taxon>
        <taxon>Pseudomonadati</taxon>
        <taxon>Pseudomonadota</taxon>
        <taxon>Gammaproteobacteria</taxon>
        <taxon>Chromatiales</taxon>
        <taxon>Sedimenticolaceae</taxon>
        <taxon>Candidatus Thiodiazotropha</taxon>
    </lineage>
</organism>
<evidence type="ECO:0000313" key="2">
    <source>
        <dbReference type="EMBL" id="MCG7946817.1"/>
    </source>
</evidence>
<gene>
    <name evidence="2" type="ORF">JAZ07_10785</name>
</gene>
<feature type="domain" description="Flavinylation-associated cytochrome" evidence="1">
    <location>
        <begin position="39"/>
        <end position="88"/>
    </location>
</feature>
<reference evidence="2" key="1">
    <citation type="journal article" date="2021" name="Proc. Natl. Acad. Sci. U.S.A.">
        <title>Global biogeography of chemosynthetic symbionts reveals both localized and globally distributed symbiont groups. .</title>
        <authorList>
            <person name="Osvatic J.T."/>
            <person name="Wilkins L.G.E."/>
            <person name="Leibrecht L."/>
            <person name="Leray M."/>
            <person name="Zauner S."/>
            <person name="Polzin J."/>
            <person name="Camacho Y."/>
            <person name="Gros O."/>
            <person name="van Gils J.A."/>
            <person name="Eisen J.A."/>
            <person name="Petersen J.M."/>
            <person name="Yuen B."/>
        </authorList>
    </citation>
    <scope>NUCLEOTIDE SEQUENCE</scope>
    <source>
        <strain evidence="2">MAGclacostrist064TRANS</strain>
    </source>
</reference>
<evidence type="ECO:0000313" key="3">
    <source>
        <dbReference type="Proteomes" id="UP000886667"/>
    </source>
</evidence>
<protein>
    <submittedName>
        <fullName evidence="2">DUF4405 domain-containing protein</fullName>
    </submittedName>
</protein>
<sequence length="195" mass="21139">MMGESESVCNTYDVVARRGGMQDIESRLKMNNLNTRKWSTPLIIGSGLVVAISGVLMFFGLHNPIQLAHEWVGMAFAIAIGLHVLNHWGGFKKYFRQPVALGLVGSVALISSAFIVFSLTDAGASPMMNIVLSIESSSVDEVAPLLNETPRSVVARMETAGLKVEDSTDTIIEIANANDRDPRALMKLLFSQKSS</sequence>
<dbReference type="Pfam" id="PF14358">
    <property type="entry name" value="DUF4405"/>
    <property type="match status" value="1"/>
</dbReference>
<dbReference type="Proteomes" id="UP000886667">
    <property type="component" value="Unassembled WGS sequence"/>
</dbReference>
<dbReference type="EMBL" id="JAEPCM010000360">
    <property type="protein sequence ID" value="MCG7946817.1"/>
    <property type="molecule type" value="Genomic_DNA"/>
</dbReference>
<proteinExistence type="predicted"/>
<dbReference type="InterPro" id="IPR025517">
    <property type="entry name" value="DUF4405"/>
</dbReference>
<comment type="caution">
    <text evidence="2">The sequence shown here is derived from an EMBL/GenBank/DDBJ whole genome shotgun (WGS) entry which is preliminary data.</text>
</comment>
<dbReference type="AlphaFoldDB" id="A0A9E4P0Y5"/>
<name>A0A9E4P0Y5_9GAMM</name>
<evidence type="ECO:0000259" key="1">
    <source>
        <dbReference type="Pfam" id="PF14358"/>
    </source>
</evidence>